<dbReference type="Pfam" id="PF07713">
    <property type="entry name" value="DUF1604"/>
    <property type="match status" value="1"/>
</dbReference>
<dbReference type="GO" id="GO:0005634">
    <property type="term" value="C:nucleus"/>
    <property type="evidence" value="ECO:0007669"/>
    <property type="project" value="TreeGrafter"/>
</dbReference>
<feature type="domain" description="G-patch" evidence="3">
    <location>
        <begin position="146"/>
        <end position="166"/>
    </location>
</feature>
<accession>A0A8R1Y230</accession>
<evidence type="ECO:0000256" key="1">
    <source>
        <dbReference type="ARBA" id="ARBA00008600"/>
    </source>
</evidence>
<comment type="similarity">
    <text evidence="1">Belongs to the GPATCH1 family.</text>
</comment>
<name>A0A8R1Y230_ONCVO</name>
<evidence type="ECO:0000256" key="2">
    <source>
        <dbReference type="SAM" id="MobiDB-lite"/>
    </source>
</evidence>
<feature type="region of interest" description="Disordered" evidence="2">
    <location>
        <begin position="631"/>
        <end position="659"/>
    </location>
</feature>
<protein>
    <submittedName>
        <fullName evidence="4">G-patch domain-containing protein</fullName>
    </submittedName>
</protein>
<reference evidence="5" key="1">
    <citation type="submission" date="2013-10" db="EMBL/GenBank/DDBJ databases">
        <title>Genome sequencing of Onchocerca volvulus.</title>
        <authorList>
            <person name="Cotton J."/>
            <person name="Tsai J."/>
            <person name="Stanley E."/>
            <person name="Tracey A."/>
            <person name="Holroyd N."/>
            <person name="Lustigman S."/>
            <person name="Berriman M."/>
        </authorList>
    </citation>
    <scope>NUCLEOTIDE SEQUENCE</scope>
</reference>
<evidence type="ECO:0000313" key="5">
    <source>
        <dbReference type="Proteomes" id="UP000024404"/>
    </source>
</evidence>
<dbReference type="InterPro" id="IPR000467">
    <property type="entry name" value="G_patch_dom"/>
</dbReference>
<dbReference type="EMBL" id="CMVM020000249">
    <property type="status" value="NOT_ANNOTATED_CDS"/>
    <property type="molecule type" value="Genomic_DNA"/>
</dbReference>
<evidence type="ECO:0000313" key="4">
    <source>
        <dbReference type="EnsemblMetazoa" id="OVOC8593.1"/>
    </source>
</evidence>
<dbReference type="InterPro" id="IPR011666">
    <property type="entry name" value="DUF1604"/>
</dbReference>
<dbReference type="OMA" id="DQQKPDT"/>
<feature type="region of interest" description="Disordered" evidence="2">
    <location>
        <begin position="684"/>
        <end position="746"/>
    </location>
</feature>
<organism evidence="4 5">
    <name type="scientific">Onchocerca volvulus</name>
    <dbReference type="NCBI Taxonomy" id="6282"/>
    <lineage>
        <taxon>Eukaryota</taxon>
        <taxon>Metazoa</taxon>
        <taxon>Ecdysozoa</taxon>
        <taxon>Nematoda</taxon>
        <taxon>Chromadorea</taxon>
        <taxon>Rhabditida</taxon>
        <taxon>Spirurina</taxon>
        <taxon>Spiruromorpha</taxon>
        <taxon>Filarioidea</taxon>
        <taxon>Onchocercidae</taxon>
        <taxon>Onchocerca</taxon>
    </lineage>
</organism>
<sequence>MADWVIYGTELEEISDGTNNKSNTQPLRIEEQVVKDEKGRKRFHGAFTGGFSAGYFNTVGSKEGWIPKKFRSSRDERGEKTDYKPEDFMDEEDLSEFGIAARRIKTSANVGGDNRDSHLLAWERNTQSSFESSLAVHLQKIIKPTRNSIGMQLLKKMGWREGHGIGSKMSRKALEKQKLNDDRIYGKKGFYNEEAVREADEMAPNFLFAPSDFDPTILKSSEGVHGLGYCGIRQTSVLSEKYGILESALKLEKKGRGISGQAFGVGAFENDDVNIYTNYDLSQYDFAIDSCGTAPDASCNANDTGFVMASKRQLARHFFEPPRIPSNFRPLHIPIHPDISQMPLNIKQFSERMNHLQRAKFLGETDPKPVLELIRDEDRKRLNIPQREDVIQNTFEENPMKQARFKQYVNYLKRDIAIDLRFNFCKGLNYPQPSDMTRLEWDQELHDFQNVLSPELRSLISEVERQQKPLACPDIAAPIADILKSKFISSSSSSSGKMKETESNERFAAVKMKMFGIKTRLVHEWHPAKQLAKRFNVPDPYPSSSLLGVPHLQKTIKTETLANLGAHMLTFESTVQDPNYHPSLGNIDSEKKEAFFHKLKISKTGETFNEEESNSDEKPSEELLKAIFGDSDESSTDTENEELQDNQQDITVPSASNFFDNSTEENKFVVPTKMLTVMDMDLSSDNDNEEFGPAPPPPISSLTVDLRTNIIDSNKKMRKHHKYSRKKWKREKKSKEKKKVSSWKSD</sequence>
<dbReference type="AlphaFoldDB" id="A0A8R1Y230"/>
<dbReference type="GO" id="GO:0003723">
    <property type="term" value="F:RNA binding"/>
    <property type="evidence" value="ECO:0007669"/>
    <property type="project" value="TreeGrafter"/>
</dbReference>
<dbReference type="EnsemblMetazoa" id="OVOC8593.1">
    <property type="protein sequence ID" value="OVOC8593.1"/>
    <property type="gene ID" value="WBGene00245402"/>
</dbReference>
<dbReference type="Pfam" id="PF01585">
    <property type="entry name" value="G-patch"/>
    <property type="match status" value="1"/>
</dbReference>
<keyword evidence="5" id="KW-1185">Reference proteome</keyword>
<feature type="compositionally biased region" description="Acidic residues" evidence="2">
    <location>
        <begin position="631"/>
        <end position="644"/>
    </location>
</feature>
<feature type="compositionally biased region" description="Polar residues" evidence="2">
    <location>
        <begin position="645"/>
        <end position="659"/>
    </location>
</feature>
<dbReference type="Proteomes" id="UP000024404">
    <property type="component" value="Unassembled WGS sequence"/>
</dbReference>
<dbReference type="GO" id="GO:0006397">
    <property type="term" value="P:mRNA processing"/>
    <property type="evidence" value="ECO:0007669"/>
    <property type="project" value="InterPro"/>
</dbReference>
<feature type="compositionally biased region" description="Basic residues" evidence="2">
    <location>
        <begin position="716"/>
        <end position="746"/>
    </location>
</feature>
<dbReference type="PANTHER" id="PTHR13384:SF19">
    <property type="entry name" value="G PATCH DOMAIN-CONTAINING PROTEIN 1"/>
    <property type="match status" value="1"/>
</dbReference>
<reference evidence="4" key="2">
    <citation type="submission" date="2022-06" db="UniProtKB">
        <authorList>
            <consortium name="EnsemblMetazoa"/>
        </authorList>
    </citation>
    <scope>IDENTIFICATION</scope>
</reference>
<evidence type="ECO:0000259" key="3">
    <source>
        <dbReference type="PROSITE" id="PS50174"/>
    </source>
</evidence>
<dbReference type="PROSITE" id="PS50174">
    <property type="entry name" value="G_PATCH"/>
    <property type="match status" value="1"/>
</dbReference>
<proteinExistence type="inferred from homology"/>
<dbReference type="PANTHER" id="PTHR13384">
    <property type="entry name" value="G PATCH DOMAIN-CONTAINING PROTEIN 1"/>
    <property type="match status" value="1"/>
</dbReference>